<dbReference type="Gene3D" id="3.30.1120.80">
    <property type="match status" value="1"/>
</dbReference>
<feature type="active site" evidence="6">
    <location>
        <position position="320"/>
    </location>
</feature>
<dbReference type="InterPro" id="IPR017850">
    <property type="entry name" value="Alkaline_phosphatase_core_sf"/>
</dbReference>
<evidence type="ECO:0000256" key="8">
    <source>
        <dbReference type="PIRSR" id="PIRSR005091-3"/>
    </source>
</evidence>
<feature type="binding site" evidence="8">
    <location>
        <position position="280"/>
    </location>
    <ligand>
        <name>Mn(2+)</name>
        <dbReference type="ChEBI" id="CHEBI:29035"/>
    </ligand>
</feature>
<dbReference type="Proteomes" id="UP000253919">
    <property type="component" value="Unassembled WGS sequence"/>
</dbReference>
<feature type="transmembrane region" description="Helical" evidence="9">
    <location>
        <begin position="85"/>
        <end position="108"/>
    </location>
</feature>
<keyword evidence="7" id="KW-0479">Metal-binding</keyword>
<keyword evidence="2" id="KW-1003">Cell membrane</keyword>
<feature type="binding site" evidence="8">
    <location>
        <position position="489"/>
    </location>
    <ligand>
        <name>Mn(2+)</name>
        <dbReference type="ChEBI" id="CHEBI:29035"/>
    </ligand>
</feature>
<dbReference type="OrthoDB" id="9777768at2"/>
<evidence type="ECO:0000259" key="10">
    <source>
        <dbReference type="Pfam" id="PF00884"/>
    </source>
</evidence>
<feature type="transmembrane region" description="Helical" evidence="9">
    <location>
        <begin position="12"/>
        <end position="31"/>
    </location>
</feature>
<evidence type="ECO:0000256" key="4">
    <source>
        <dbReference type="ARBA" id="ARBA00022989"/>
    </source>
</evidence>
<dbReference type="GO" id="GO:0046872">
    <property type="term" value="F:metal ion binding"/>
    <property type="evidence" value="ECO:0007669"/>
    <property type="project" value="UniProtKB-KW"/>
</dbReference>
<evidence type="ECO:0000256" key="3">
    <source>
        <dbReference type="ARBA" id="ARBA00022692"/>
    </source>
</evidence>
<feature type="transmembrane region" description="Helical" evidence="9">
    <location>
        <begin position="56"/>
        <end position="73"/>
    </location>
</feature>
<dbReference type="PANTHER" id="PTHR47371:SF3">
    <property type="entry name" value="PHOSPHOGLYCEROL TRANSFERASE I"/>
    <property type="match status" value="1"/>
</dbReference>
<name>A0A369QIZ4_9BACT</name>
<evidence type="ECO:0000256" key="7">
    <source>
        <dbReference type="PIRSR" id="PIRSR005091-2"/>
    </source>
</evidence>
<feature type="transmembrane region" description="Helical" evidence="9">
    <location>
        <begin position="175"/>
        <end position="192"/>
    </location>
</feature>
<dbReference type="PIRSF" id="PIRSF005091">
    <property type="entry name" value="Mmb_sulf_HI1246"/>
    <property type="match status" value="1"/>
</dbReference>
<protein>
    <recommendedName>
        <fullName evidence="10">Sulfatase N-terminal domain-containing protein</fullName>
    </recommendedName>
</protein>
<accession>A0A369QIZ4</accession>
<organism evidence="11 12">
    <name type="scientific">Adhaeribacter pallidiroseus</name>
    <dbReference type="NCBI Taxonomy" id="2072847"/>
    <lineage>
        <taxon>Bacteria</taxon>
        <taxon>Pseudomonadati</taxon>
        <taxon>Bacteroidota</taxon>
        <taxon>Cytophagia</taxon>
        <taxon>Cytophagales</taxon>
        <taxon>Hymenobacteraceae</taxon>
        <taxon>Adhaeribacter</taxon>
    </lineage>
</organism>
<comment type="caution">
    <text evidence="11">The sequence shown here is derived from an EMBL/GenBank/DDBJ whole genome shotgun (WGS) entry which is preliminary data.</text>
</comment>
<gene>
    <name evidence="11" type="ORF">AHMF7616_01828</name>
</gene>
<dbReference type="InterPro" id="IPR050448">
    <property type="entry name" value="OpgB/LTA_synthase_biosynth"/>
</dbReference>
<evidence type="ECO:0000256" key="1">
    <source>
        <dbReference type="ARBA" id="ARBA00004651"/>
    </source>
</evidence>
<keyword evidence="4 9" id="KW-1133">Transmembrane helix</keyword>
<dbReference type="EMBL" id="QASA01000001">
    <property type="protein sequence ID" value="RDC63227.1"/>
    <property type="molecule type" value="Genomic_DNA"/>
</dbReference>
<keyword evidence="12" id="KW-1185">Reference proteome</keyword>
<feature type="binding site" evidence="8">
    <location>
        <position position="490"/>
    </location>
    <ligand>
        <name>Mn(2+)</name>
        <dbReference type="ChEBI" id="CHEBI:29035"/>
    </ligand>
</feature>
<dbReference type="CDD" id="cd16015">
    <property type="entry name" value="LTA_synthase"/>
    <property type="match status" value="1"/>
</dbReference>
<dbReference type="PANTHER" id="PTHR47371">
    <property type="entry name" value="LIPOTEICHOIC ACID SYNTHASE"/>
    <property type="match status" value="1"/>
</dbReference>
<feature type="transmembrane region" description="Helical" evidence="9">
    <location>
        <begin position="128"/>
        <end position="154"/>
    </location>
</feature>
<proteinExistence type="predicted"/>
<keyword evidence="5 9" id="KW-0472">Membrane</keyword>
<feature type="binding site" evidence="7">
    <location>
        <position position="435"/>
    </location>
    <ligand>
        <name>substrate</name>
    </ligand>
</feature>
<dbReference type="Pfam" id="PF00884">
    <property type="entry name" value="Sulfatase"/>
    <property type="match status" value="1"/>
</dbReference>
<dbReference type="RefSeq" id="WP_115372565.1">
    <property type="nucleotide sequence ID" value="NZ_QASA01000001.1"/>
</dbReference>
<evidence type="ECO:0000256" key="9">
    <source>
        <dbReference type="SAM" id="Phobius"/>
    </source>
</evidence>
<keyword evidence="7" id="KW-0464">Manganese</keyword>
<sequence length="618" mass="69799">MKQAYIRPFIYLLFWLFVSFISKVLFLSYQYPQTATLPWSEIAKVFLYGLRMDASFAAYLCILPFFCFLLETFELSIRLTQLISFYTYVVVIIVAGLTIADLELYRAWGFRLDATPLQYLNTPREMFASVAATPIFLLLGLYLLLVVAWCTIYTRVVQPFLRPQTPDLTSRSSKIITAWCLLVLIIPMRGGLQHIPINQSDVYFSSRLFANHAAVNLPWNVLYTLNKRNLAATKNPYEYLPAKTAHQLVDSLYALSPATATASPQILKNTRPNVLFIILESYTGKLVGCLGGEPGVTPNIDSIAQQGLLFKNIYAGGDRSEKGLVALLSGYPVQTTTSIIKLPRKTEHLPHLNKLLKIKGYTTSYYYGGELAFANIKSYLLNAGYDKLVSKFDFNSSNYNSKWGVHDHVLLEKWLSDLKEEKQPFFSTLFTLSSHEPYDIPIPAKFPGTDEATLFKNSMFYTDQAIGQFIRTAKKQAWWSNTLIIMAADHGHRFPGDDPNYKSSKFRIPFLLSGGALKQAYSPVTIIGSQTDIVPTILHQLNLPAESFKWGKDLLNPAAKPFAFYVFNDGFGFVTPDGVVTYDNIAKKVITQDKTVTTQQIDTGKAYLQLSFDDYLRK</sequence>
<evidence type="ECO:0000256" key="5">
    <source>
        <dbReference type="ARBA" id="ARBA00023136"/>
    </source>
</evidence>
<dbReference type="GO" id="GO:0005886">
    <property type="term" value="C:plasma membrane"/>
    <property type="evidence" value="ECO:0007669"/>
    <property type="project" value="UniProtKB-SubCell"/>
</dbReference>
<keyword evidence="3 9" id="KW-0812">Transmembrane</keyword>
<dbReference type="InterPro" id="IPR012160">
    <property type="entry name" value="LtaS-like"/>
</dbReference>
<dbReference type="AlphaFoldDB" id="A0A369QIZ4"/>
<reference evidence="11 12" key="1">
    <citation type="submission" date="2018-04" db="EMBL/GenBank/DDBJ databases">
        <title>Adhaeribacter sp. HMF7616 genome sequencing and assembly.</title>
        <authorList>
            <person name="Kang H."/>
            <person name="Kang J."/>
            <person name="Cha I."/>
            <person name="Kim H."/>
            <person name="Joh K."/>
        </authorList>
    </citation>
    <scope>NUCLEOTIDE SEQUENCE [LARGE SCALE GENOMIC DNA]</scope>
    <source>
        <strain evidence="11 12">HMF7616</strain>
    </source>
</reference>
<dbReference type="InterPro" id="IPR000917">
    <property type="entry name" value="Sulfatase_N"/>
</dbReference>
<keyword evidence="11" id="KW-0378">Hydrolase</keyword>
<dbReference type="GO" id="GO:0016787">
    <property type="term" value="F:hydrolase activity"/>
    <property type="evidence" value="ECO:0007669"/>
    <property type="project" value="UniProtKB-KW"/>
</dbReference>
<dbReference type="Gene3D" id="3.40.720.10">
    <property type="entry name" value="Alkaline Phosphatase, subunit A"/>
    <property type="match status" value="1"/>
</dbReference>
<evidence type="ECO:0000256" key="2">
    <source>
        <dbReference type="ARBA" id="ARBA00022475"/>
    </source>
</evidence>
<feature type="domain" description="Sulfatase N-terminal" evidence="10">
    <location>
        <begin position="272"/>
        <end position="542"/>
    </location>
</feature>
<evidence type="ECO:0000313" key="11">
    <source>
        <dbReference type="EMBL" id="RDC63227.1"/>
    </source>
</evidence>
<evidence type="ECO:0000313" key="12">
    <source>
        <dbReference type="Proteomes" id="UP000253919"/>
    </source>
</evidence>
<dbReference type="SUPFAM" id="SSF53649">
    <property type="entry name" value="Alkaline phosphatase-like"/>
    <property type="match status" value="1"/>
</dbReference>
<comment type="subcellular location">
    <subcellularLocation>
        <location evidence="1">Cell membrane</location>
        <topology evidence="1">Multi-pass membrane protein</topology>
    </subcellularLocation>
</comment>
<evidence type="ECO:0000256" key="6">
    <source>
        <dbReference type="PIRSR" id="PIRSR005091-1"/>
    </source>
</evidence>